<proteinExistence type="predicted"/>
<protein>
    <submittedName>
        <fullName evidence="1">Uncharacterized protein</fullName>
    </submittedName>
</protein>
<accession>A0A1W1BE76</accession>
<reference evidence="1" key="1">
    <citation type="submission" date="2016-10" db="EMBL/GenBank/DDBJ databases">
        <authorList>
            <person name="de Groot N.N."/>
        </authorList>
    </citation>
    <scope>NUCLEOTIDE SEQUENCE</scope>
</reference>
<name>A0A1W1BE76_9ZZZZ</name>
<dbReference type="SUPFAM" id="SSF48452">
    <property type="entry name" value="TPR-like"/>
    <property type="match status" value="2"/>
</dbReference>
<organism evidence="1">
    <name type="scientific">hydrothermal vent metagenome</name>
    <dbReference type="NCBI Taxonomy" id="652676"/>
    <lineage>
        <taxon>unclassified sequences</taxon>
        <taxon>metagenomes</taxon>
        <taxon>ecological metagenomes</taxon>
    </lineage>
</organism>
<dbReference type="InterPro" id="IPR011990">
    <property type="entry name" value="TPR-like_helical_dom_sf"/>
</dbReference>
<dbReference type="AlphaFoldDB" id="A0A1W1BE76"/>
<gene>
    <name evidence="1" type="ORF">MNB_SV-3-892</name>
</gene>
<evidence type="ECO:0000313" key="1">
    <source>
        <dbReference type="EMBL" id="SFV51793.1"/>
    </source>
</evidence>
<sequence length="389" mass="46231">MKEDKLIIKAILYDEYQSYDKAYYCYKQLFDETGAEVYLYKEVHAALMAKKYIEKSIERLKSWDKKHPNKMALYRLLIPLYLTINQIDNAKKEALFLLEHSHLPVDLDVASNAFLYAGEYKRALKMLEKVYAAVPHERTLFRMVSIMDAFTNERKKAIQMLETHRRMNRVSNDFYMVLLLMYKKEKDIDGILETYKAMYEDEKNNLYLSKIIDAYGYKKDIDGAIKFLEKEGLNEELLYQLYREKRDFVKAMDLIELLYQKDKDAKWIAEKGVLIFEKAKDKNDKKMIHKVLSQFEKAIALGNDDSVYLNYYGYTLIDEEIDIQKGIKVVKKALLQQPDNAYYLDSLAWGYYKEGQCEKAYEVMKRVVDEEGLKEKEIHKHWNSIRQCK</sequence>
<dbReference type="Gene3D" id="1.25.40.10">
    <property type="entry name" value="Tetratricopeptide repeat domain"/>
    <property type="match status" value="2"/>
</dbReference>
<dbReference type="EMBL" id="FPHI01000004">
    <property type="protein sequence ID" value="SFV51793.1"/>
    <property type="molecule type" value="Genomic_DNA"/>
</dbReference>